<proteinExistence type="predicted"/>
<accession>A0AAP0QI80</accession>
<evidence type="ECO:0000313" key="2">
    <source>
        <dbReference type="EMBL" id="KAK9198618.1"/>
    </source>
</evidence>
<comment type="caution">
    <text evidence="2">The sequence shown here is derived from an EMBL/GenBank/DDBJ whole genome shotgun (WGS) entry which is preliminary data.</text>
</comment>
<feature type="chain" id="PRO_5042931811" evidence="1">
    <location>
        <begin position="24"/>
        <end position="149"/>
    </location>
</feature>
<protein>
    <submittedName>
        <fullName evidence="2">Uncharacterized protein</fullName>
    </submittedName>
</protein>
<gene>
    <name evidence="2" type="ORF">WN944_013804</name>
</gene>
<name>A0AAP0QI80_9ROSI</name>
<keyword evidence="1" id="KW-0732">Signal</keyword>
<dbReference type="Proteomes" id="UP001428341">
    <property type="component" value="Unassembled WGS sequence"/>
</dbReference>
<feature type="signal peptide" evidence="1">
    <location>
        <begin position="1"/>
        <end position="23"/>
    </location>
</feature>
<dbReference type="EMBL" id="JBCGBO010000005">
    <property type="protein sequence ID" value="KAK9198618.1"/>
    <property type="molecule type" value="Genomic_DNA"/>
</dbReference>
<organism evidence="2 3">
    <name type="scientific">Citrus x changshan-huyou</name>
    <dbReference type="NCBI Taxonomy" id="2935761"/>
    <lineage>
        <taxon>Eukaryota</taxon>
        <taxon>Viridiplantae</taxon>
        <taxon>Streptophyta</taxon>
        <taxon>Embryophyta</taxon>
        <taxon>Tracheophyta</taxon>
        <taxon>Spermatophyta</taxon>
        <taxon>Magnoliopsida</taxon>
        <taxon>eudicotyledons</taxon>
        <taxon>Gunneridae</taxon>
        <taxon>Pentapetalae</taxon>
        <taxon>rosids</taxon>
        <taxon>malvids</taxon>
        <taxon>Sapindales</taxon>
        <taxon>Rutaceae</taxon>
        <taxon>Aurantioideae</taxon>
        <taxon>Citrus</taxon>
    </lineage>
</organism>
<reference evidence="2 3" key="1">
    <citation type="submission" date="2024-05" db="EMBL/GenBank/DDBJ databases">
        <title>Haplotype-resolved chromosome-level genome assembly of Huyou (Citrus changshanensis).</title>
        <authorList>
            <person name="Miao C."/>
            <person name="Chen W."/>
            <person name="Wu Y."/>
            <person name="Wang L."/>
            <person name="Zhao S."/>
            <person name="Grierson D."/>
            <person name="Xu C."/>
            <person name="Chen K."/>
        </authorList>
    </citation>
    <scope>NUCLEOTIDE SEQUENCE [LARGE SCALE GENOMIC DNA]</scope>
    <source>
        <strain evidence="2">01-14</strain>
        <tissue evidence="2">Leaf</tissue>
    </source>
</reference>
<dbReference type="AlphaFoldDB" id="A0AAP0QI80"/>
<evidence type="ECO:0000256" key="1">
    <source>
        <dbReference type="SAM" id="SignalP"/>
    </source>
</evidence>
<sequence length="149" mass="16277">MAKAKLVFVLLVAALFSISIVMATETQNLLDTNGYGPGSLKSYRKFHCDQDIPPNAHHSAQGDVARRSTTNPACSSVKNAVPSASASLRGSMGTRLYALATITGRPRAEDPNAPKILPLIYNFGCHGGWRKFENFEVEDELLLVWWVEA</sequence>
<keyword evidence="3" id="KW-1185">Reference proteome</keyword>
<evidence type="ECO:0000313" key="3">
    <source>
        <dbReference type="Proteomes" id="UP001428341"/>
    </source>
</evidence>